<name>A0ABY8VA76_9FLAO</name>
<reference evidence="3 4" key="1">
    <citation type="submission" date="2022-09" db="EMBL/GenBank/DDBJ databases">
        <title>Whole genome sequencing analysis of tet(X)-positive Empedobacter falsenii YWS9-3.</title>
        <authorList>
            <person name="Chen C."/>
            <person name="Lv Y.-L."/>
        </authorList>
    </citation>
    <scope>NUCLEOTIDE SEQUENCE [LARGE SCALE GENOMIC DNA]</scope>
    <source>
        <strain evidence="3 4">YWS9-3_T</strain>
    </source>
</reference>
<evidence type="ECO:0000256" key="2">
    <source>
        <dbReference type="SAM" id="Phobius"/>
    </source>
</evidence>
<dbReference type="Proteomes" id="UP001223501">
    <property type="component" value="Chromosome"/>
</dbReference>
<evidence type="ECO:0000313" key="4">
    <source>
        <dbReference type="Proteomes" id="UP001223501"/>
    </source>
</evidence>
<dbReference type="EMBL" id="CP106831">
    <property type="protein sequence ID" value="WIH97513.1"/>
    <property type="molecule type" value="Genomic_DNA"/>
</dbReference>
<gene>
    <name evidence="3" type="ORF">OBA43_00860</name>
</gene>
<keyword evidence="1" id="KW-0175">Coiled coil</keyword>
<protein>
    <submittedName>
        <fullName evidence="3">Uncharacterized protein</fullName>
    </submittedName>
</protein>
<keyword evidence="2" id="KW-0472">Membrane</keyword>
<sequence length="196" mass="23283">MSNWLEDNPVKSLITYTFIIVTATWSFYKFTFEENKIENYRTQIETKNSIINQYQARIDYLEKENNKLNNVIKEFEEWNLKSDDPTLFYKRNYYSSITNKIMYSKNIKKTGDKITLSLEKNDSYINEELKLIIIPREILPNDICKLEINYGNDFYKNIEIKIGDNKKITSDLGTVNIYFNKLNYVNSIIGLEVTVK</sequence>
<accession>A0ABY8VA76</accession>
<keyword evidence="2" id="KW-1133">Transmembrane helix</keyword>
<feature type="coiled-coil region" evidence="1">
    <location>
        <begin position="37"/>
        <end position="81"/>
    </location>
</feature>
<keyword evidence="4" id="KW-1185">Reference proteome</keyword>
<keyword evidence="2" id="KW-0812">Transmembrane</keyword>
<dbReference type="RefSeq" id="WP_284583612.1">
    <property type="nucleotide sequence ID" value="NZ_CP106831.1"/>
</dbReference>
<proteinExistence type="predicted"/>
<evidence type="ECO:0000256" key="1">
    <source>
        <dbReference type="SAM" id="Coils"/>
    </source>
</evidence>
<evidence type="ECO:0000313" key="3">
    <source>
        <dbReference type="EMBL" id="WIH97513.1"/>
    </source>
</evidence>
<feature type="transmembrane region" description="Helical" evidence="2">
    <location>
        <begin position="12"/>
        <end position="31"/>
    </location>
</feature>
<organism evidence="3 4">
    <name type="scientific">Empedobacter falsenii</name>
    <dbReference type="NCBI Taxonomy" id="343874"/>
    <lineage>
        <taxon>Bacteria</taxon>
        <taxon>Pseudomonadati</taxon>
        <taxon>Bacteroidota</taxon>
        <taxon>Flavobacteriia</taxon>
        <taxon>Flavobacteriales</taxon>
        <taxon>Weeksellaceae</taxon>
        <taxon>Empedobacter</taxon>
    </lineage>
</organism>